<keyword evidence="2" id="KW-1133">Transmembrane helix</keyword>
<evidence type="ECO:0000313" key="4">
    <source>
        <dbReference type="Proteomes" id="UP000790833"/>
    </source>
</evidence>
<feature type="region of interest" description="Disordered" evidence="1">
    <location>
        <begin position="887"/>
        <end position="1027"/>
    </location>
</feature>
<dbReference type="AlphaFoldDB" id="A0A9P8AK07"/>
<keyword evidence="4" id="KW-1185">Reference proteome</keyword>
<feature type="compositionally biased region" description="Low complexity" evidence="1">
    <location>
        <begin position="887"/>
        <end position="906"/>
    </location>
</feature>
<organism evidence="3 4">
    <name type="scientific">Scheffersomyces spartinae</name>
    <dbReference type="NCBI Taxonomy" id="45513"/>
    <lineage>
        <taxon>Eukaryota</taxon>
        <taxon>Fungi</taxon>
        <taxon>Dikarya</taxon>
        <taxon>Ascomycota</taxon>
        <taxon>Saccharomycotina</taxon>
        <taxon>Pichiomycetes</taxon>
        <taxon>Debaryomycetaceae</taxon>
        <taxon>Scheffersomyces</taxon>
    </lineage>
</organism>
<dbReference type="OrthoDB" id="3260408at2759"/>
<accession>A0A9P8AK07</accession>
<sequence length="1027" mass="115389">MSTNPGSEGVNSVPLANLAATTSSTLNQITPSDNGLQGLTSSLTPGSAAGSSSGPADTLKPPRSISDVKKSSRSLRLRVNVIANDNANVTMQVGDNVIFKCIDGLVKATTTSVDDILTMLLSVYLEGTLTQADFQAATSTDIHTCFVYINVPGTTVANCINEIVTNYNTSLENNLVNIEISTQLSTGNSDANHNSCSYLMSPAMEVVGELAYMIMITFNIIAVFDFLLGIFIREFKLWWSLLPLSIAIALYALARLIRTVCLWHEQVAVPVYTSYILPVQEVAAQKWVEVDSKLKISETVGPKLDQAYQVVSNTYKQYLEPTVAHVSRQAIIFYYGSVLPRLQKLYLWLNVKSNDLKLDAITWYYNVGKPLATRWAINLETYYALAAVKFNVYYQIASVKAKGYYKVASFKARIYFSTLYTRASIYCKMAERYLLVKWNTFVDKYVADDVRELFGVLFGYLEKGYAELLRAFTILRQKTHDFTKDRKNDFVKSEFNNLERFNNFKKSLNSTLIDFTQKFLKLERNNLQNGTIKKEAVDDSESEYGDSDEEPIHSTIVSTIIVTKSNGVVPSGQPGTGVGQTNEIDAEVTFWSEKIFKTLQLASDNLVADMTPKADSHIDMIKGEVLKLLQKIQVSNHNQYKLLNVFIGDIHKDYEAIIDSGNKTIVESVSREKVREEFQKTYNETEINSGKIQNILIEAHGKILEAYYETVQNTIDIIQLFAENTLQDYLNFLNNLPADLDETYSWGLWKDFYKSKENIYNFRDDLFNQFNAYKEQPKKADTPLGLEKWAEYLRNIEFTLNYLLRDNTEYLRLARARANLAFQLREELVSKIEQEAEKFVEEVEEVDADDEASSVESETEAFPDEISSSASINEEGPQIVEELTEAEFVSETAESETESGAVTESELATEDSATEYIESEPATEKSATEEIEFATEEVESATEEVESVTEEVESATEEVESATEEIESTTEEVESATEEIETATEESATEDFNSEADAIEIAEPSLESPDAKEPDTQEPELEEVPEL</sequence>
<evidence type="ECO:0000313" key="3">
    <source>
        <dbReference type="EMBL" id="KAG7195392.1"/>
    </source>
</evidence>
<evidence type="ECO:0000256" key="1">
    <source>
        <dbReference type="SAM" id="MobiDB-lite"/>
    </source>
</evidence>
<feature type="compositionally biased region" description="Acidic residues" evidence="1">
    <location>
        <begin position="842"/>
        <end position="863"/>
    </location>
</feature>
<comment type="caution">
    <text evidence="3">The sequence shown here is derived from an EMBL/GenBank/DDBJ whole genome shotgun (WGS) entry which is preliminary data.</text>
</comment>
<feature type="transmembrane region" description="Helical" evidence="2">
    <location>
        <begin position="210"/>
        <end position="230"/>
    </location>
</feature>
<dbReference type="Proteomes" id="UP000790833">
    <property type="component" value="Unassembled WGS sequence"/>
</dbReference>
<name>A0A9P8AK07_9ASCO</name>
<keyword evidence="2" id="KW-0472">Membrane</keyword>
<feature type="compositionally biased region" description="Acidic residues" evidence="1">
    <location>
        <begin position="1016"/>
        <end position="1027"/>
    </location>
</feature>
<feature type="compositionally biased region" description="Polar residues" evidence="1">
    <location>
        <begin position="26"/>
        <end position="39"/>
    </location>
</feature>
<gene>
    <name evidence="3" type="ORF">KQ657_003150</name>
</gene>
<feature type="compositionally biased region" description="Acidic residues" evidence="1">
    <location>
        <begin position="929"/>
        <end position="1000"/>
    </location>
</feature>
<dbReference type="RefSeq" id="XP_043050937.1">
    <property type="nucleotide sequence ID" value="XM_043193885.1"/>
</dbReference>
<dbReference type="EMBL" id="JAHMUF010000003">
    <property type="protein sequence ID" value="KAG7195392.1"/>
    <property type="molecule type" value="Genomic_DNA"/>
</dbReference>
<reference evidence="3" key="1">
    <citation type="submission" date="2021-03" db="EMBL/GenBank/DDBJ databases">
        <authorList>
            <person name="Palmer J.M."/>
        </authorList>
    </citation>
    <scope>NUCLEOTIDE SEQUENCE</scope>
    <source>
        <strain evidence="3">ARV_011</strain>
    </source>
</reference>
<feature type="compositionally biased region" description="Low complexity" evidence="1">
    <location>
        <begin position="40"/>
        <end position="56"/>
    </location>
</feature>
<keyword evidence="2" id="KW-0812">Transmembrane</keyword>
<proteinExistence type="predicted"/>
<protein>
    <submittedName>
        <fullName evidence="3">Uncharacterized protein</fullName>
    </submittedName>
</protein>
<feature type="region of interest" description="Disordered" evidence="1">
    <location>
        <begin position="842"/>
        <end position="873"/>
    </location>
</feature>
<feature type="region of interest" description="Disordered" evidence="1">
    <location>
        <begin position="26"/>
        <end position="67"/>
    </location>
</feature>
<evidence type="ECO:0000256" key="2">
    <source>
        <dbReference type="SAM" id="Phobius"/>
    </source>
</evidence>
<feature type="transmembrane region" description="Helical" evidence="2">
    <location>
        <begin position="237"/>
        <end position="257"/>
    </location>
</feature>
<dbReference type="GeneID" id="66116524"/>